<dbReference type="Gene3D" id="4.10.400.10">
    <property type="entry name" value="Low-density Lipoprotein Receptor"/>
    <property type="match status" value="1"/>
</dbReference>
<evidence type="ECO:0000259" key="8">
    <source>
        <dbReference type="PROSITE" id="PS50240"/>
    </source>
</evidence>
<evidence type="ECO:0000256" key="6">
    <source>
        <dbReference type="PROSITE-ProRule" id="PRU00196"/>
    </source>
</evidence>
<dbReference type="PROSITE" id="PS00134">
    <property type="entry name" value="TRYPSIN_HIS"/>
    <property type="match status" value="1"/>
</dbReference>
<dbReference type="InterPro" id="IPR036055">
    <property type="entry name" value="LDL_receptor-like_sf"/>
</dbReference>
<dbReference type="PANTHER" id="PTHR24252">
    <property type="entry name" value="ACROSIN-RELATED"/>
    <property type="match status" value="1"/>
</dbReference>
<feature type="domain" description="Peptidase S1" evidence="8">
    <location>
        <begin position="199"/>
        <end position="431"/>
    </location>
</feature>
<accession>A0AAV2J387</accession>
<evidence type="ECO:0000256" key="2">
    <source>
        <dbReference type="ARBA" id="ARBA00022801"/>
    </source>
</evidence>
<keyword evidence="11" id="KW-1185">Reference proteome</keyword>
<dbReference type="SUPFAM" id="SSF50494">
    <property type="entry name" value="Trypsin-like serine proteases"/>
    <property type="match status" value="1"/>
</dbReference>
<dbReference type="GO" id="GO:0004252">
    <property type="term" value="F:serine-type endopeptidase activity"/>
    <property type="evidence" value="ECO:0007669"/>
    <property type="project" value="InterPro"/>
</dbReference>
<dbReference type="SMART" id="SM00202">
    <property type="entry name" value="SR"/>
    <property type="match status" value="1"/>
</dbReference>
<dbReference type="InterPro" id="IPR002172">
    <property type="entry name" value="LDrepeatLR_classA_rpt"/>
</dbReference>
<keyword evidence="7" id="KW-0812">Transmembrane</keyword>
<keyword evidence="3" id="KW-0720">Serine protease</keyword>
<dbReference type="CDD" id="cd00190">
    <property type="entry name" value="Tryp_SPc"/>
    <property type="match status" value="1"/>
</dbReference>
<dbReference type="GO" id="GO:0006508">
    <property type="term" value="P:proteolysis"/>
    <property type="evidence" value="ECO:0007669"/>
    <property type="project" value="UniProtKB-KW"/>
</dbReference>
<evidence type="ECO:0000259" key="9">
    <source>
        <dbReference type="PROSITE" id="PS50287"/>
    </source>
</evidence>
<feature type="disulfide bond" evidence="5">
    <location>
        <begin position="83"/>
        <end position="98"/>
    </location>
</feature>
<dbReference type="PANTHER" id="PTHR24252:SF30">
    <property type="entry name" value="TRANSMEMBRANE SERINE PROTEASE 2"/>
    <property type="match status" value="1"/>
</dbReference>
<dbReference type="GO" id="GO:0016020">
    <property type="term" value="C:membrane"/>
    <property type="evidence" value="ECO:0007669"/>
    <property type="project" value="InterPro"/>
</dbReference>
<proteinExistence type="predicted"/>
<dbReference type="PROSITE" id="PS50287">
    <property type="entry name" value="SRCR_2"/>
    <property type="match status" value="1"/>
</dbReference>
<dbReference type="Pfam" id="PF00089">
    <property type="entry name" value="Trypsin"/>
    <property type="match status" value="1"/>
</dbReference>
<dbReference type="InterPro" id="IPR001190">
    <property type="entry name" value="SRCR"/>
</dbReference>
<evidence type="ECO:0008006" key="12">
    <source>
        <dbReference type="Google" id="ProtNLM"/>
    </source>
</evidence>
<dbReference type="InterPro" id="IPR001314">
    <property type="entry name" value="Peptidase_S1A"/>
</dbReference>
<dbReference type="PROSITE" id="PS50068">
    <property type="entry name" value="LDLRA_2"/>
    <property type="match status" value="1"/>
</dbReference>
<evidence type="ECO:0000256" key="7">
    <source>
        <dbReference type="SAM" id="Phobius"/>
    </source>
</evidence>
<dbReference type="SMART" id="SM00192">
    <property type="entry name" value="LDLa"/>
    <property type="match status" value="1"/>
</dbReference>
<organism evidence="10 11">
    <name type="scientific">Knipowitschia caucasica</name>
    <name type="common">Caucasian dwarf goby</name>
    <name type="synonym">Pomatoschistus caucasicus</name>
    <dbReference type="NCBI Taxonomy" id="637954"/>
    <lineage>
        <taxon>Eukaryota</taxon>
        <taxon>Metazoa</taxon>
        <taxon>Chordata</taxon>
        <taxon>Craniata</taxon>
        <taxon>Vertebrata</taxon>
        <taxon>Euteleostomi</taxon>
        <taxon>Actinopterygii</taxon>
        <taxon>Neopterygii</taxon>
        <taxon>Teleostei</taxon>
        <taxon>Neoteleostei</taxon>
        <taxon>Acanthomorphata</taxon>
        <taxon>Gobiaria</taxon>
        <taxon>Gobiiformes</taxon>
        <taxon>Gobioidei</taxon>
        <taxon>Gobiidae</taxon>
        <taxon>Gobiinae</taxon>
        <taxon>Knipowitschia</taxon>
    </lineage>
</organism>
<dbReference type="CDD" id="cd00112">
    <property type="entry name" value="LDLa"/>
    <property type="match status" value="1"/>
</dbReference>
<dbReference type="Gene3D" id="2.40.10.10">
    <property type="entry name" value="Trypsin-like serine proteases"/>
    <property type="match status" value="1"/>
</dbReference>
<name>A0AAV2J387_KNICA</name>
<dbReference type="SUPFAM" id="SSF57424">
    <property type="entry name" value="LDL receptor-like module"/>
    <property type="match status" value="1"/>
</dbReference>
<dbReference type="InterPro" id="IPR001254">
    <property type="entry name" value="Trypsin_dom"/>
</dbReference>
<dbReference type="AlphaFoldDB" id="A0AAV2J387"/>
<dbReference type="EMBL" id="OZ035832">
    <property type="protein sequence ID" value="CAL1571922.1"/>
    <property type="molecule type" value="Genomic_DNA"/>
</dbReference>
<comment type="caution">
    <text evidence="6">Lacks conserved residue(s) required for the propagation of feature annotation.</text>
</comment>
<evidence type="ECO:0000313" key="11">
    <source>
        <dbReference type="Proteomes" id="UP001497482"/>
    </source>
</evidence>
<dbReference type="SUPFAM" id="SSF56487">
    <property type="entry name" value="SRCR-like"/>
    <property type="match status" value="1"/>
</dbReference>
<dbReference type="FunFam" id="2.40.10.10:FF:000003">
    <property type="entry name" value="Transmembrane serine protease 3"/>
    <property type="match status" value="1"/>
</dbReference>
<evidence type="ECO:0000256" key="3">
    <source>
        <dbReference type="ARBA" id="ARBA00022825"/>
    </source>
</evidence>
<evidence type="ECO:0000313" key="10">
    <source>
        <dbReference type="EMBL" id="CAL1571922.1"/>
    </source>
</evidence>
<dbReference type="InterPro" id="IPR018114">
    <property type="entry name" value="TRYPSIN_HIS"/>
</dbReference>
<keyword evidence="7" id="KW-0472">Membrane</keyword>
<sequence length="436" mass="48262">MLQYEEDLGCSLVSAQKRPPTRMDVRPQKDSKEKCLNVMITGLCCLLVVLIIVAILLGYYFSSSCVHGLQCGDGSCVWESQWCDGVVDCRGGQDEAHCVRVHGSDFLLQIYSTGSRSWRTVCARGWSERQARASCRSLGFSKGTYHTSTELPSNDTDGFLVVKANVKPDTFILKQLMYSDACPDNSVVALHCTDCGIGVNSSRRQQAAPGSWPWQLSLQTEGTHRCGGALIAPYWILTAAHCVLRRSAPGSWQVYGGLVGDLDTLFSPAHSVSRVIPHQDYNPVTQQNDIALMRLTNPLDTSGSNDIRPICLPTAGLDMAHSQSFWITKFGYNLTGDVLSLLEAPVSLVDRAECSFDYNGRVTEQMLCASEKAPTTDRCLTDSGGPLVSLLDGRWWLLGDNLWGRHCTENYKPDVYGDVTFFMDWIYAQMKKHQND</sequence>
<dbReference type="Gene3D" id="3.10.250.10">
    <property type="entry name" value="SRCR-like domain"/>
    <property type="match status" value="1"/>
</dbReference>
<reference evidence="10 11" key="1">
    <citation type="submission" date="2024-04" db="EMBL/GenBank/DDBJ databases">
        <authorList>
            <person name="Waldvogel A.-M."/>
            <person name="Schoenle A."/>
        </authorList>
    </citation>
    <scope>NUCLEOTIDE SEQUENCE [LARGE SCALE GENOMIC DNA]</scope>
</reference>
<evidence type="ECO:0000256" key="1">
    <source>
        <dbReference type="ARBA" id="ARBA00022670"/>
    </source>
</evidence>
<feature type="transmembrane region" description="Helical" evidence="7">
    <location>
        <begin position="36"/>
        <end position="61"/>
    </location>
</feature>
<evidence type="ECO:0000256" key="4">
    <source>
        <dbReference type="ARBA" id="ARBA00023157"/>
    </source>
</evidence>
<dbReference type="InterPro" id="IPR036772">
    <property type="entry name" value="SRCR-like_dom_sf"/>
</dbReference>
<keyword evidence="7" id="KW-1133">Transmembrane helix</keyword>
<feature type="domain" description="SRCR" evidence="9">
    <location>
        <begin position="87"/>
        <end position="143"/>
    </location>
</feature>
<dbReference type="InterPro" id="IPR043504">
    <property type="entry name" value="Peptidase_S1_PA_chymotrypsin"/>
</dbReference>
<dbReference type="SMART" id="SM00020">
    <property type="entry name" value="Tryp_SPc"/>
    <property type="match status" value="1"/>
</dbReference>
<keyword evidence="4 5" id="KW-1015">Disulfide bond</keyword>
<evidence type="ECO:0000256" key="5">
    <source>
        <dbReference type="PROSITE-ProRule" id="PRU00124"/>
    </source>
</evidence>
<dbReference type="InterPro" id="IPR009003">
    <property type="entry name" value="Peptidase_S1_PA"/>
</dbReference>
<dbReference type="PRINTS" id="PR00722">
    <property type="entry name" value="CHYMOTRYPSIN"/>
</dbReference>
<dbReference type="Proteomes" id="UP001497482">
    <property type="component" value="Chromosome 10"/>
</dbReference>
<protein>
    <recommendedName>
        <fullName evidence="12">Transmembrane protease serine 2-like</fullName>
    </recommendedName>
</protein>
<gene>
    <name evidence="10" type="ORF">KC01_LOCUS3984</name>
</gene>
<keyword evidence="2" id="KW-0378">Hydrolase</keyword>
<dbReference type="Pfam" id="PF15494">
    <property type="entry name" value="SRCR_2"/>
    <property type="match status" value="1"/>
</dbReference>
<feature type="disulfide bond" evidence="5">
    <location>
        <begin position="71"/>
        <end position="89"/>
    </location>
</feature>
<keyword evidence="1" id="KW-0645">Protease</keyword>
<dbReference type="PROSITE" id="PS50240">
    <property type="entry name" value="TRYPSIN_DOM"/>
    <property type="match status" value="1"/>
</dbReference>